<feature type="region of interest" description="Disordered" evidence="1">
    <location>
        <begin position="702"/>
        <end position="721"/>
    </location>
</feature>
<dbReference type="Proteomes" id="UP000800035">
    <property type="component" value="Unassembled WGS sequence"/>
</dbReference>
<feature type="transmembrane region" description="Helical" evidence="2">
    <location>
        <begin position="773"/>
        <end position="798"/>
    </location>
</feature>
<name>A0A6A5U6I7_9PLEO</name>
<evidence type="ECO:0000313" key="4">
    <source>
        <dbReference type="Proteomes" id="UP000800035"/>
    </source>
</evidence>
<proteinExistence type="predicted"/>
<feature type="transmembrane region" description="Helical" evidence="2">
    <location>
        <begin position="196"/>
        <end position="220"/>
    </location>
</feature>
<sequence length="1453" mass="161433">MTTTDTPLSPVSPIQPSPPPIPSRNSSVPSSGSSVTSAPSIATITSTTQNQVQPGDQAPVVQSNPSTHQTFRTDWLPFTLRWYFLLIPISASLAFSIALSVLCWYSGRNYGLGKDDGSSSILFGWRFTPTLVAVLYTQTTVILFEDVKRTEPFARLAGAPSGGASAYGTLLQTPKAWWAILIDLTFKRKNVGKTSWALICGTIVYVLALLAVSPLSSALLTSEEVVVPRTVPFKRLALKANTQYPLNPTRETYFRTISALSHNITTSAWVSDTSLTFPFWPAAESAQLGPHVESNHGSWETNTIQYSSSLTCQNMTLESAEIGMKNWKATDWHQYEYNGTQPLVSFVLTSANRCRYELDVHPGADLAYNGGITWSSATTFHPLEDYGLNIEKLHLNVNVSATSPYARVRTSKECNDQEIIIMSTPWTSPISLDVPGYMWPNQTYTRSPDFRMRALLCETQFSSTQRTISATMSDGSETLLEDAPGEIGTSGKIPQSLVNFTRFQDLSLGDQWKKYVSRQGKVTELASRKPSSPRLTFDEAEVPQWFGFSGLGVVLGSISAWNVTAMIDDRSLTETAARIKGRFFMELVRDTFTDPELMQSVPSQGKVTLLEDRVMVLQEVGIILASCFAMSFLLLLVTFWSSRLPRRPLNLSTDPSSTVGLSILLNPRTTSMSTLRKMHNASKRNIHATLRSETFFTSNSTLFEDDSTRNPKPVTKPRKQRNWRPQAIRLKNLFALGVFLTLLVAALLILQSFSLRSRLYQQAFTHETDLSKFGLSISTFAPISIAPTITSIIVTLWWDQLDMTFRLLQPYIAMSRSPTPISSGAGLTYRSKTWIGAATKAAWHRHWILFLVTVGSTLCQVLTVSMSALFDRRAVDITGQVRLNRTFESRQVPLKTTIAIQFDIQEAEDPTRGQTEKVMDQLYQDSSRNWLYAATVQLSLNGSQLAWTQGEWNFVPVDLSGAQGAGARSNAEENKKNTRGSAIISSRNVTLHTSAMRAWLRCEPVDQTANQSSWLEELPAADLSEGYSPNATDLVDGYQLKRVLFENTTYSTTVLSQRQRVSCCANGSASEPRRAAIGYWSPPAGYPFPYDDQQWPFPFVSKWIVGNPKRFASISNSVATLYYEKPPAIQAASCKPVIDVAEATVLVNQDTGFIYSYNLSTAPQPMKSAWSEVFQRHDLSDSNEHYHRLHMGHLNFTTSFGILFLGGLLGAAEQDADIGSFEDVGKGVLNNAFRFRDQVRGLNMDLMSYSMYELAGQDPEALLNYTTLTTHANRTFQTFFQHFVNNKLSKTEGGWAYQKINEKLEGLGRPVDINGTAMPNRTYAVLDTNNTVAASVSNRVQVLYVSPLATYLSVGITIWLIGTTAVITCIQRKYTSSLLRNVELIADVLVLVAGSDRFLELVQEKGIALKRNSDVLTKLGWFKGRDGQVRWGIEVVGGREAIEWVDPPMKAFP</sequence>
<dbReference type="OrthoDB" id="3248909at2759"/>
<dbReference type="EMBL" id="ML976982">
    <property type="protein sequence ID" value="KAF1960511.1"/>
    <property type="molecule type" value="Genomic_DNA"/>
</dbReference>
<feature type="transmembrane region" description="Helical" evidence="2">
    <location>
        <begin position="1348"/>
        <end position="1370"/>
    </location>
</feature>
<feature type="compositionally biased region" description="Low complexity" evidence="1">
    <location>
        <begin position="23"/>
        <end position="38"/>
    </location>
</feature>
<feature type="transmembrane region" description="Helical" evidence="2">
    <location>
        <begin position="82"/>
        <end position="105"/>
    </location>
</feature>
<feature type="compositionally biased region" description="Pro residues" evidence="1">
    <location>
        <begin position="13"/>
        <end position="22"/>
    </location>
</feature>
<accession>A0A6A5U6I7</accession>
<dbReference type="Pfam" id="PF11915">
    <property type="entry name" value="DUF3433"/>
    <property type="match status" value="2"/>
</dbReference>
<evidence type="ECO:0000256" key="2">
    <source>
        <dbReference type="SAM" id="Phobius"/>
    </source>
</evidence>
<feature type="transmembrane region" description="Helical" evidence="2">
    <location>
        <begin position="620"/>
        <end position="640"/>
    </location>
</feature>
<dbReference type="InterPro" id="IPR021840">
    <property type="entry name" value="DUF3433"/>
</dbReference>
<keyword evidence="2" id="KW-0472">Membrane</keyword>
<feature type="transmembrane region" description="Helical" evidence="2">
    <location>
        <begin position="733"/>
        <end position="753"/>
    </location>
</feature>
<evidence type="ECO:0000256" key="1">
    <source>
        <dbReference type="SAM" id="MobiDB-lite"/>
    </source>
</evidence>
<keyword evidence="2" id="KW-1133">Transmembrane helix</keyword>
<reference evidence="3" key="1">
    <citation type="journal article" date="2020" name="Stud. Mycol.">
        <title>101 Dothideomycetes genomes: a test case for predicting lifestyles and emergence of pathogens.</title>
        <authorList>
            <person name="Haridas S."/>
            <person name="Albert R."/>
            <person name="Binder M."/>
            <person name="Bloem J."/>
            <person name="Labutti K."/>
            <person name="Salamov A."/>
            <person name="Andreopoulos B."/>
            <person name="Baker S."/>
            <person name="Barry K."/>
            <person name="Bills G."/>
            <person name="Bluhm B."/>
            <person name="Cannon C."/>
            <person name="Castanera R."/>
            <person name="Culley D."/>
            <person name="Daum C."/>
            <person name="Ezra D."/>
            <person name="Gonzalez J."/>
            <person name="Henrissat B."/>
            <person name="Kuo A."/>
            <person name="Liang C."/>
            <person name="Lipzen A."/>
            <person name="Lutzoni F."/>
            <person name="Magnuson J."/>
            <person name="Mondo S."/>
            <person name="Nolan M."/>
            <person name="Ohm R."/>
            <person name="Pangilinan J."/>
            <person name="Park H.-J."/>
            <person name="Ramirez L."/>
            <person name="Alfaro M."/>
            <person name="Sun H."/>
            <person name="Tritt A."/>
            <person name="Yoshinaga Y."/>
            <person name="Zwiers L.-H."/>
            <person name="Turgeon B."/>
            <person name="Goodwin S."/>
            <person name="Spatafora J."/>
            <person name="Crous P."/>
            <person name="Grigoriev I."/>
        </authorList>
    </citation>
    <scope>NUCLEOTIDE SEQUENCE</scope>
    <source>
        <strain evidence="3">CBS 675.92</strain>
    </source>
</reference>
<feature type="transmembrane region" description="Helical" evidence="2">
    <location>
        <begin position="847"/>
        <end position="870"/>
    </location>
</feature>
<protein>
    <submittedName>
        <fullName evidence="3">Uncharacterized protein</fullName>
    </submittedName>
</protein>
<dbReference type="PANTHER" id="PTHR37544:SF3">
    <property type="entry name" value="SPRAY"/>
    <property type="match status" value="1"/>
</dbReference>
<gene>
    <name evidence="3" type="ORF">CC80DRAFT_532175</name>
</gene>
<feature type="region of interest" description="Disordered" evidence="1">
    <location>
        <begin position="1"/>
        <end position="38"/>
    </location>
</feature>
<organism evidence="3 4">
    <name type="scientific">Byssothecium circinans</name>
    <dbReference type="NCBI Taxonomy" id="147558"/>
    <lineage>
        <taxon>Eukaryota</taxon>
        <taxon>Fungi</taxon>
        <taxon>Dikarya</taxon>
        <taxon>Ascomycota</taxon>
        <taxon>Pezizomycotina</taxon>
        <taxon>Dothideomycetes</taxon>
        <taxon>Pleosporomycetidae</taxon>
        <taxon>Pleosporales</taxon>
        <taxon>Massarineae</taxon>
        <taxon>Massarinaceae</taxon>
        <taxon>Byssothecium</taxon>
    </lineage>
</organism>
<dbReference type="PANTHER" id="PTHR37544">
    <property type="entry name" value="SPRAY-RELATED"/>
    <property type="match status" value="1"/>
</dbReference>
<keyword evidence="4" id="KW-1185">Reference proteome</keyword>
<evidence type="ECO:0000313" key="3">
    <source>
        <dbReference type="EMBL" id="KAF1960511.1"/>
    </source>
</evidence>
<keyword evidence="2" id="KW-0812">Transmembrane</keyword>